<proteinExistence type="predicted"/>
<protein>
    <submittedName>
        <fullName evidence="1">Uncharacterized protein</fullName>
    </submittedName>
</protein>
<sequence>MRITHFAVSPSFLFRSSHCMLRHHLSIHGSKHCFHYCSSGYLHSLTIPAAHTFIGRFESFSVPAFPTMLKILQLPLQAYISVCNITTLASTISSRPPIRRTPQHC</sequence>
<dbReference type="VEuPathDB" id="FungiDB:JI435_403610"/>
<evidence type="ECO:0000313" key="2">
    <source>
        <dbReference type="Proteomes" id="UP000663193"/>
    </source>
</evidence>
<reference evidence="2" key="1">
    <citation type="journal article" date="2021" name="BMC Genomics">
        <title>Chromosome-level genome assembly and manually-curated proteome of model necrotroph Parastagonospora nodorum Sn15 reveals a genome-wide trove of candidate effector homologs, and redundancy of virulence-related functions within an accessory chromosome.</title>
        <authorList>
            <person name="Bertazzoni S."/>
            <person name="Jones D.A.B."/>
            <person name="Phan H.T."/>
            <person name="Tan K.-C."/>
            <person name="Hane J.K."/>
        </authorList>
    </citation>
    <scope>NUCLEOTIDE SEQUENCE [LARGE SCALE GENOMIC DNA]</scope>
    <source>
        <strain evidence="2">SN15 / ATCC MYA-4574 / FGSC 10173)</strain>
    </source>
</reference>
<accession>A0A7U2EUG7</accession>
<dbReference type="Proteomes" id="UP000663193">
    <property type="component" value="Chromosome 3"/>
</dbReference>
<gene>
    <name evidence="1" type="ORF">JI435_403610</name>
</gene>
<organism evidence="1 2">
    <name type="scientific">Phaeosphaeria nodorum (strain SN15 / ATCC MYA-4574 / FGSC 10173)</name>
    <name type="common">Glume blotch fungus</name>
    <name type="synonym">Parastagonospora nodorum</name>
    <dbReference type="NCBI Taxonomy" id="321614"/>
    <lineage>
        <taxon>Eukaryota</taxon>
        <taxon>Fungi</taxon>
        <taxon>Dikarya</taxon>
        <taxon>Ascomycota</taxon>
        <taxon>Pezizomycotina</taxon>
        <taxon>Dothideomycetes</taxon>
        <taxon>Pleosporomycetidae</taxon>
        <taxon>Pleosporales</taxon>
        <taxon>Pleosporineae</taxon>
        <taxon>Phaeosphaeriaceae</taxon>
        <taxon>Parastagonospora</taxon>
    </lineage>
</organism>
<dbReference type="EMBL" id="CP069025">
    <property type="protein sequence ID" value="QRC93323.1"/>
    <property type="molecule type" value="Genomic_DNA"/>
</dbReference>
<dbReference type="AlphaFoldDB" id="A0A7U2EUG7"/>
<evidence type="ECO:0000313" key="1">
    <source>
        <dbReference type="EMBL" id="QRC93323.1"/>
    </source>
</evidence>
<name>A0A7U2EUG7_PHANO</name>
<keyword evidence="2" id="KW-1185">Reference proteome</keyword>